<gene>
    <name evidence="1" type="ORF">JKK62_13055</name>
</gene>
<comment type="caution">
    <text evidence="1">The sequence shown here is derived from an EMBL/GenBank/DDBJ whole genome shotgun (WGS) entry which is preliminary data.</text>
</comment>
<sequence>MNYDRTCDTCRYHGSRGVCVCPKSEEFRDVTVNTYCCGQYERSWKKAMVEAFMKGARR</sequence>
<evidence type="ECO:0000313" key="1">
    <source>
        <dbReference type="EMBL" id="MBK6089556.1"/>
    </source>
</evidence>
<dbReference type="EMBL" id="JAEQMG010000143">
    <property type="protein sequence ID" value="MBK6089556.1"/>
    <property type="molecule type" value="Genomic_DNA"/>
</dbReference>
<organism evidence="1 2">
    <name type="scientific">Ruminococcus difficilis</name>
    <dbReference type="NCBI Taxonomy" id="2763069"/>
    <lineage>
        <taxon>Bacteria</taxon>
        <taxon>Bacillati</taxon>
        <taxon>Bacillota</taxon>
        <taxon>Clostridia</taxon>
        <taxon>Eubacteriales</taxon>
        <taxon>Oscillospiraceae</taxon>
        <taxon>Ruminococcus</taxon>
    </lineage>
</organism>
<reference evidence="1" key="1">
    <citation type="submission" date="2021-01" db="EMBL/GenBank/DDBJ databases">
        <title>Genome public.</title>
        <authorList>
            <person name="Liu C."/>
            <person name="Sun Q."/>
        </authorList>
    </citation>
    <scope>NUCLEOTIDE SEQUENCE</scope>
    <source>
        <strain evidence="1">M6</strain>
    </source>
</reference>
<evidence type="ECO:0000313" key="2">
    <source>
        <dbReference type="Proteomes" id="UP000633365"/>
    </source>
</evidence>
<dbReference type="AlphaFoldDB" id="A0A934WTF0"/>
<accession>A0A934WTF0</accession>
<keyword evidence="2" id="KW-1185">Reference proteome</keyword>
<dbReference type="Proteomes" id="UP000633365">
    <property type="component" value="Unassembled WGS sequence"/>
</dbReference>
<proteinExistence type="predicted"/>
<name>A0A934WTF0_9FIRM</name>
<dbReference type="RefSeq" id="WP_201428275.1">
    <property type="nucleotide sequence ID" value="NZ_JAEQMG010000143.1"/>
</dbReference>
<protein>
    <submittedName>
        <fullName evidence="1">Uncharacterized protein</fullName>
    </submittedName>
</protein>